<evidence type="ECO:0000313" key="4">
    <source>
        <dbReference type="EMBL" id="NXK33703.1"/>
    </source>
</evidence>
<evidence type="ECO:0000259" key="3">
    <source>
        <dbReference type="Pfam" id="PF03259"/>
    </source>
</evidence>
<protein>
    <submittedName>
        <fullName evidence="4">DLRB2 protein</fullName>
    </submittedName>
</protein>
<dbReference type="EMBL" id="VXAH01000083">
    <property type="protein sequence ID" value="NXK33703.1"/>
    <property type="molecule type" value="Genomic_DNA"/>
</dbReference>
<dbReference type="InterPro" id="IPR004942">
    <property type="entry name" value="Roadblock/LAMTOR2_dom"/>
</dbReference>
<organism evidence="4 5">
    <name type="scientific">Piprites chloris</name>
    <name type="common">Wing-barred manakin</name>
    <dbReference type="NCBI Taxonomy" id="114369"/>
    <lineage>
        <taxon>Eukaryota</taxon>
        <taxon>Metazoa</taxon>
        <taxon>Chordata</taxon>
        <taxon>Craniata</taxon>
        <taxon>Vertebrata</taxon>
        <taxon>Euteleostomi</taxon>
        <taxon>Archelosauria</taxon>
        <taxon>Archosauria</taxon>
        <taxon>Dinosauria</taxon>
        <taxon>Saurischia</taxon>
        <taxon>Theropoda</taxon>
        <taxon>Coelurosauria</taxon>
        <taxon>Aves</taxon>
        <taxon>Neognathae</taxon>
        <taxon>Neoaves</taxon>
        <taxon>Telluraves</taxon>
        <taxon>Australaves</taxon>
        <taxon>Passeriformes</taxon>
        <taxon>Pipridae</taxon>
        <taxon>Piprites</taxon>
    </lineage>
</organism>
<feature type="compositionally biased region" description="Polar residues" evidence="2">
    <location>
        <begin position="1"/>
        <end position="22"/>
    </location>
</feature>
<feature type="non-terminal residue" evidence="4">
    <location>
        <position position="1"/>
    </location>
</feature>
<comment type="similarity">
    <text evidence="1">Belongs to the GAMAD family.</text>
</comment>
<accession>A0A7L0IQJ8</accession>
<evidence type="ECO:0000256" key="1">
    <source>
        <dbReference type="ARBA" id="ARBA00007191"/>
    </source>
</evidence>
<dbReference type="PANTHER" id="PTHR10779">
    <property type="entry name" value="DYNEIN LIGHT CHAIN ROADBLOCK"/>
    <property type="match status" value="1"/>
</dbReference>
<evidence type="ECO:0000256" key="2">
    <source>
        <dbReference type="SAM" id="MobiDB-lite"/>
    </source>
</evidence>
<dbReference type="Proteomes" id="UP000520962">
    <property type="component" value="Unassembled WGS sequence"/>
</dbReference>
<dbReference type="AlphaFoldDB" id="A0A7L0IQJ8"/>
<feature type="domain" description="Roadblock/LAMTOR2" evidence="3">
    <location>
        <begin position="1"/>
        <end position="65"/>
    </location>
</feature>
<feature type="non-terminal residue" evidence="4">
    <location>
        <position position="66"/>
    </location>
</feature>
<dbReference type="Pfam" id="PF03259">
    <property type="entry name" value="Robl_LC7"/>
    <property type="match status" value="1"/>
</dbReference>
<dbReference type="Gene3D" id="3.30.450.30">
    <property type="entry name" value="Dynein light chain 2a, cytoplasmic"/>
    <property type="match status" value="1"/>
</dbReference>
<name>A0A7L0IQJ8_PIPCL</name>
<evidence type="ECO:0000313" key="5">
    <source>
        <dbReference type="Proteomes" id="UP000520962"/>
    </source>
</evidence>
<proteinExistence type="inferred from homology"/>
<feature type="region of interest" description="Disordered" evidence="2">
    <location>
        <begin position="1"/>
        <end position="32"/>
    </location>
</feature>
<sequence length="66" mass="7230">GIPINTTLDRSTTVQCAGSSSAPMKAKSTVEGTEPQNDLTCLRIRSKKHEIVIAPDKEYLLIFIQN</sequence>
<reference evidence="4 5" key="1">
    <citation type="submission" date="2019-09" db="EMBL/GenBank/DDBJ databases">
        <title>Bird 10,000 Genomes (B10K) Project - Family phase.</title>
        <authorList>
            <person name="Zhang G."/>
        </authorList>
    </citation>
    <scope>NUCLEOTIDE SEQUENCE [LARGE SCALE GENOMIC DNA]</scope>
    <source>
        <strain evidence="4">B10K-DU-007-02</strain>
        <tissue evidence="4">Mixed tissue sample</tissue>
    </source>
</reference>
<keyword evidence="5" id="KW-1185">Reference proteome</keyword>
<gene>
    <name evidence="4" type="primary">Dynlrb2</name>
    <name evidence="4" type="ORF">PIPCHL_R06424</name>
</gene>
<dbReference type="SUPFAM" id="SSF103196">
    <property type="entry name" value="Roadblock/LC7 domain"/>
    <property type="match status" value="1"/>
</dbReference>
<comment type="caution">
    <text evidence="4">The sequence shown here is derived from an EMBL/GenBank/DDBJ whole genome shotgun (WGS) entry which is preliminary data.</text>
</comment>